<dbReference type="OrthoDB" id="7027771at2"/>
<feature type="region of interest" description="Disordered" evidence="1">
    <location>
        <begin position="77"/>
        <end position="113"/>
    </location>
</feature>
<protein>
    <submittedName>
        <fullName evidence="2">Uncharacterized protein</fullName>
    </submittedName>
</protein>
<dbReference type="Proteomes" id="UP000242930">
    <property type="component" value="Unassembled WGS sequence"/>
</dbReference>
<dbReference type="AlphaFoldDB" id="A0A1H7A0S9"/>
<accession>A0A1H7A0S9</accession>
<gene>
    <name evidence="2" type="ORF">SAMN05216201_11153</name>
</gene>
<evidence type="ECO:0000313" key="3">
    <source>
        <dbReference type="Proteomes" id="UP000242930"/>
    </source>
</evidence>
<keyword evidence="3" id="KW-1185">Reference proteome</keyword>
<name>A0A1H7A0S9_9PSED</name>
<dbReference type="EMBL" id="FNZE01000011">
    <property type="protein sequence ID" value="SEJ57507.1"/>
    <property type="molecule type" value="Genomic_DNA"/>
</dbReference>
<feature type="compositionally biased region" description="Basic and acidic residues" evidence="1">
    <location>
        <begin position="77"/>
        <end position="87"/>
    </location>
</feature>
<evidence type="ECO:0000256" key="1">
    <source>
        <dbReference type="SAM" id="MobiDB-lite"/>
    </source>
</evidence>
<sequence>MTPAKIAGLLQGQTSMARKLFEFVPIAEEWTEFQIANEMRRVTGSAPDLKVTRGCLRDLADSGLIRRRNDQFHRAQAQEKTKQKEAEMPAAKAVTTLQLKPTHPKGEKPADSPIEILGDIAGSIVALGKSMAEQLQQLASRVEEAAIHIEQGQEANAANLQKLKQLQSLLRSLGDDAA</sequence>
<dbReference type="STRING" id="915471.SAMN05216201_11153"/>
<organism evidence="2 3">
    <name type="scientific">Pseudomonas linyingensis</name>
    <dbReference type="NCBI Taxonomy" id="915471"/>
    <lineage>
        <taxon>Bacteria</taxon>
        <taxon>Pseudomonadati</taxon>
        <taxon>Pseudomonadota</taxon>
        <taxon>Gammaproteobacteria</taxon>
        <taxon>Pseudomonadales</taxon>
        <taxon>Pseudomonadaceae</taxon>
        <taxon>Pseudomonas</taxon>
    </lineage>
</organism>
<evidence type="ECO:0000313" key="2">
    <source>
        <dbReference type="EMBL" id="SEJ57507.1"/>
    </source>
</evidence>
<reference evidence="3" key="1">
    <citation type="submission" date="2016-10" db="EMBL/GenBank/DDBJ databases">
        <authorList>
            <person name="Varghese N."/>
            <person name="Submissions S."/>
        </authorList>
    </citation>
    <scope>NUCLEOTIDE SEQUENCE [LARGE SCALE GENOMIC DNA]</scope>
    <source>
        <strain evidence="3">LMG 25967</strain>
    </source>
</reference>
<proteinExistence type="predicted"/>